<evidence type="ECO:0000259" key="2">
    <source>
        <dbReference type="Pfam" id="PF03469"/>
    </source>
</evidence>
<organism evidence="3 4">
    <name type="scientific">Crotalaria pallida</name>
    <name type="common">Smooth rattlebox</name>
    <name type="synonym">Crotalaria striata</name>
    <dbReference type="NCBI Taxonomy" id="3830"/>
    <lineage>
        <taxon>Eukaryota</taxon>
        <taxon>Viridiplantae</taxon>
        <taxon>Streptophyta</taxon>
        <taxon>Embryophyta</taxon>
        <taxon>Tracheophyta</taxon>
        <taxon>Spermatophyta</taxon>
        <taxon>Magnoliopsida</taxon>
        <taxon>eudicotyledons</taxon>
        <taxon>Gunneridae</taxon>
        <taxon>Pentapetalae</taxon>
        <taxon>rosids</taxon>
        <taxon>fabids</taxon>
        <taxon>Fabales</taxon>
        <taxon>Fabaceae</taxon>
        <taxon>Papilionoideae</taxon>
        <taxon>50 kb inversion clade</taxon>
        <taxon>genistoids sensu lato</taxon>
        <taxon>core genistoids</taxon>
        <taxon>Crotalarieae</taxon>
        <taxon>Crotalaria</taxon>
    </lineage>
</organism>
<reference evidence="3 4" key="1">
    <citation type="submission" date="2024-01" db="EMBL/GenBank/DDBJ databases">
        <title>The genomes of 5 underutilized Papilionoideae crops provide insights into root nodulation and disease resistanc.</title>
        <authorList>
            <person name="Yuan L."/>
        </authorList>
    </citation>
    <scope>NUCLEOTIDE SEQUENCE [LARGE SCALE GENOMIC DNA]</scope>
    <source>
        <strain evidence="3">ZHUSHIDOU_FW_LH</strain>
        <tissue evidence="3">Leaf</tissue>
    </source>
</reference>
<dbReference type="InterPro" id="IPR005379">
    <property type="entry name" value="FDM1-5/IDN2_XH"/>
</dbReference>
<keyword evidence="4" id="KW-1185">Reference proteome</keyword>
<dbReference type="EMBL" id="JAYWIO010000001">
    <property type="protein sequence ID" value="KAK7290179.1"/>
    <property type="molecule type" value="Genomic_DNA"/>
</dbReference>
<evidence type="ECO:0000313" key="4">
    <source>
        <dbReference type="Proteomes" id="UP001372338"/>
    </source>
</evidence>
<comment type="caution">
    <text evidence="3">The sequence shown here is derived from an EMBL/GenBank/DDBJ whole genome shotgun (WGS) entry which is preliminary data.</text>
</comment>
<dbReference type="Proteomes" id="UP001372338">
    <property type="component" value="Unassembled WGS sequence"/>
</dbReference>
<dbReference type="GO" id="GO:0080188">
    <property type="term" value="P:gene silencing by siRNA-directed DNA methylation"/>
    <property type="evidence" value="ECO:0007669"/>
    <property type="project" value="InterPro"/>
</dbReference>
<protein>
    <recommendedName>
        <fullName evidence="2">Factor of DNA methylation 1-5/IDN2 domain-containing protein</fullName>
    </recommendedName>
</protein>
<dbReference type="InterPro" id="IPR045177">
    <property type="entry name" value="FDM1-5/IDN2"/>
</dbReference>
<sequence length="234" mass="26814">MEQQKADENVVKLAEDQKSQIEQLQAKVIQLEKQLDMKQADLMEMEEALEQTEALTCPLLCLERQYRDELLDARAELLKNIFHDPSGYGEETSDITVIVIKKTRSRASIGVKRMGELDSSPFYEAMKEKYNEVEADKKTGLLVSWWQECVKDPHWYPFKVISVDGKEMEVIKDDDEKLNGLKNEIGEGAYKAVVNALTEINEHNGSGPELWNYKEGRKATLKEGVQFLTKLKSK</sequence>
<dbReference type="PANTHER" id="PTHR21596">
    <property type="entry name" value="RIBONUCLEASE P SUBUNIT P38"/>
    <property type="match status" value="1"/>
</dbReference>
<dbReference type="AlphaFoldDB" id="A0AAN9PAD1"/>
<accession>A0AAN9PAD1</accession>
<feature type="domain" description="Factor of DNA methylation 1-5/IDN2" evidence="2">
    <location>
        <begin position="112"/>
        <end position="230"/>
    </location>
</feature>
<feature type="coiled-coil region" evidence="1">
    <location>
        <begin position="14"/>
        <end position="55"/>
    </location>
</feature>
<evidence type="ECO:0000256" key="1">
    <source>
        <dbReference type="SAM" id="Coils"/>
    </source>
</evidence>
<dbReference type="PANTHER" id="PTHR21596:SF77">
    <property type="entry name" value="XH_XS DOMAIN PROTEIN"/>
    <property type="match status" value="1"/>
</dbReference>
<name>A0AAN9PAD1_CROPI</name>
<dbReference type="Pfam" id="PF03469">
    <property type="entry name" value="XH"/>
    <property type="match status" value="1"/>
</dbReference>
<evidence type="ECO:0000313" key="3">
    <source>
        <dbReference type="EMBL" id="KAK7290179.1"/>
    </source>
</evidence>
<keyword evidence="1" id="KW-0175">Coiled coil</keyword>
<proteinExistence type="predicted"/>
<gene>
    <name evidence="3" type="ORF">RIF29_04409</name>
</gene>